<name>A0AAU9ZZG9_PHORO</name>
<gene>
    <name evidence="2" type="primary">Frg2f1</name>
    <name evidence="2" type="ORF">PHOROB_LOCUS13435</name>
</gene>
<evidence type="ECO:0000256" key="1">
    <source>
        <dbReference type="SAM" id="MobiDB-lite"/>
    </source>
</evidence>
<dbReference type="Pfam" id="PF15315">
    <property type="entry name" value="FRG2"/>
    <property type="match status" value="1"/>
</dbReference>
<feature type="region of interest" description="Disordered" evidence="1">
    <location>
        <begin position="24"/>
        <end position="87"/>
    </location>
</feature>
<dbReference type="AlphaFoldDB" id="A0AAU9ZZG9"/>
<accession>A0AAU9ZZG9</accession>
<proteinExistence type="predicted"/>
<evidence type="ECO:0000313" key="3">
    <source>
        <dbReference type="Proteomes" id="UP001152836"/>
    </source>
</evidence>
<protein>
    <submittedName>
        <fullName evidence="2">Frg2f1 protein</fullName>
    </submittedName>
</protein>
<dbReference type="PANTHER" id="PTHR31883">
    <property type="entry name" value="PROTEIN FRG2-RELATED"/>
    <property type="match status" value="1"/>
</dbReference>
<dbReference type="InterPro" id="IPR026245">
    <property type="entry name" value="FRG2"/>
</dbReference>
<feature type="compositionally biased region" description="Basic and acidic residues" evidence="1">
    <location>
        <begin position="182"/>
        <end position="191"/>
    </location>
</feature>
<reference evidence="2" key="1">
    <citation type="submission" date="2022-06" db="EMBL/GenBank/DDBJ databases">
        <authorList>
            <person name="Andreotti S."/>
            <person name="Wyler E."/>
        </authorList>
    </citation>
    <scope>NUCLEOTIDE SEQUENCE</scope>
</reference>
<sequence length="197" mass="22064">MLASCCPASVWGFLCHCPHPHNQFSAPMMENPRKRKHSSRDSRKVKRRNEEAFHKEKRKKTSAKEAEPKVNGQQELAFPESQHTSPPPLRKSLVLFLRAMSEAVYGDIVQLQAQQHHSRLPGEQLSELTQLSGSLNAMIQTFYRMATQAAYGFPAEGWLVPRQVPDPQDLSGSESQSSSLEGEEKITDLDSHGTTPS</sequence>
<feature type="compositionally biased region" description="Basic residues" evidence="1">
    <location>
        <begin position="33"/>
        <end position="47"/>
    </location>
</feature>
<evidence type="ECO:0000313" key="2">
    <source>
        <dbReference type="EMBL" id="CAH6993246.1"/>
    </source>
</evidence>
<dbReference type="Proteomes" id="UP001152836">
    <property type="component" value="Unassembled WGS sequence"/>
</dbReference>
<comment type="caution">
    <text evidence="2">The sequence shown here is derived from an EMBL/GenBank/DDBJ whole genome shotgun (WGS) entry which is preliminary data.</text>
</comment>
<dbReference type="EMBL" id="CALSGD010001530">
    <property type="protein sequence ID" value="CAH6993246.1"/>
    <property type="molecule type" value="Genomic_DNA"/>
</dbReference>
<keyword evidence="3" id="KW-1185">Reference proteome</keyword>
<dbReference type="PANTHER" id="PTHR31883:SF1">
    <property type="entry name" value="PROTEIN FRG2-LIKE-2"/>
    <property type="match status" value="1"/>
</dbReference>
<feature type="region of interest" description="Disordered" evidence="1">
    <location>
        <begin position="161"/>
        <end position="197"/>
    </location>
</feature>
<organism evidence="2 3">
    <name type="scientific">Phodopus roborovskii</name>
    <name type="common">Roborovski's desert hamster</name>
    <name type="synonym">Cricetulus roborovskii</name>
    <dbReference type="NCBI Taxonomy" id="109678"/>
    <lineage>
        <taxon>Eukaryota</taxon>
        <taxon>Metazoa</taxon>
        <taxon>Chordata</taxon>
        <taxon>Craniata</taxon>
        <taxon>Vertebrata</taxon>
        <taxon>Euteleostomi</taxon>
        <taxon>Mammalia</taxon>
        <taxon>Eutheria</taxon>
        <taxon>Euarchontoglires</taxon>
        <taxon>Glires</taxon>
        <taxon>Rodentia</taxon>
        <taxon>Myomorpha</taxon>
        <taxon>Muroidea</taxon>
        <taxon>Cricetidae</taxon>
        <taxon>Cricetinae</taxon>
        <taxon>Phodopus</taxon>
    </lineage>
</organism>
<feature type="compositionally biased region" description="Low complexity" evidence="1">
    <location>
        <begin position="170"/>
        <end position="180"/>
    </location>
</feature>